<dbReference type="SUPFAM" id="SSF47576">
    <property type="entry name" value="Calponin-homology domain, CH-domain"/>
    <property type="match status" value="2"/>
</dbReference>
<feature type="compositionally biased region" description="Basic residues" evidence="2">
    <location>
        <begin position="968"/>
        <end position="984"/>
    </location>
</feature>
<feature type="domain" description="Calponin-homology (CH)" evidence="3">
    <location>
        <begin position="1162"/>
        <end position="1274"/>
    </location>
</feature>
<keyword evidence="5" id="KW-1185">Reference proteome</keyword>
<accession>A0AAD1X2X8</accession>
<dbReference type="InterPro" id="IPR036872">
    <property type="entry name" value="CH_dom_sf"/>
</dbReference>
<feature type="compositionally biased region" description="Polar residues" evidence="2">
    <location>
        <begin position="927"/>
        <end position="938"/>
    </location>
</feature>
<organism evidence="4 5">
    <name type="scientific">Euplotes crassus</name>
    <dbReference type="NCBI Taxonomy" id="5936"/>
    <lineage>
        <taxon>Eukaryota</taxon>
        <taxon>Sar</taxon>
        <taxon>Alveolata</taxon>
        <taxon>Ciliophora</taxon>
        <taxon>Intramacronucleata</taxon>
        <taxon>Spirotrichea</taxon>
        <taxon>Hypotrichia</taxon>
        <taxon>Euplotida</taxon>
        <taxon>Euplotidae</taxon>
        <taxon>Moneuplotes</taxon>
    </lineage>
</organism>
<feature type="domain" description="Calponin-homology (CH)" evidence="3">
    <location>
        <begin position="684"/>
        <end position="795"/>
    </location>
</feature>
<dbReference type="PROSITE" id="PS50021">
    <property type="entry name" value="CH"/>
    <property type="match status" value="3"/>
</dbReference>
<feature type="compositionally biased region" description="Basic and acidic residues" evidence="2">
    <location>
        <begin position="873"/>
        <end position="891"/>
    </location>
</feature>
<keyword evidence="1" id="KW-0175">Coiled coil</keyword>
<feature type="compositionally biased region" description="Basic and acidic residues" evidence="2">
    <location>
        <begin position="1369"/>
        <end position="1382"/>
    </location>
</feature>
<dbReference type="Proteomes" id="UP001295684">
    <property type="component" value="Unassembled WGS sequence"/>
</dbReference>
<proteinExistence type="predicted"/>
<sequence length="1563" mass="182153">MSEQQWQEEIAYHDKPTSLLERKELIEWVNNLEIPECKQANSSLSFKNGVLFCLIADFIKGGGNANNFLSSVIMDTNDDNASIYNITLACREIAEIWEDFNLNPELVYCDDEEVFRFLKILRDLNFIVQNDTAEIERMNRNSYGGPVELSEESQRESDNFEMNDIQQNQPIDACEEFRVINQENLKHKEESSNNYDSLNEAKDDEINDIREIEEELKRNNMAASNSNFFNSNLEEPSPGNEEIYGCYHNNMINPGTNNQPPPLPRMGIMQSRSHQNFKISDPTKFINDSNMPVPLRDSMASSTPKDYNFALHDQISMFSSQDRGNTYQAPNQMNISDIVEYNRDPVSYPRQPYFVDTLERDNSQCMSGHKAPTVYTEPPAPNYHSFNPEASKTEAGETNAETNNDPNNPFGHDRKNLFSIEDLNSKEDRPLKEIKVQALSQREDSGSRKRHKVKPSDLPMTTYKAQKHKKLIEEGDRYNTDLISADSPMRHMFESKRKPSRRNSKSRKEIIEEFNFFDLHLDHHTQVTLPMLDLVWRREDGTRRKIIEPSRPEDQIIDEIEPPKVHQSKNDALSKNMNHTVSTQRRSRPKRNKPLRTERNNSHRPQRRSLLRPTPVKNNKIVKDAGESEEDIISEMRSLTVRPADRDLEENQMLKTQNTQKTQNTARIRSREIQDDVQVDQVNPKSKIKLLKWLESINLIRKNAVAIQEFPQFCRNGVIFFDLVNKLSGRNQVLKGVHRNPKNVSSINANYAKVLGYLREFPKMNSRYLWSENLMMEGNNDVIWGFIEDIWYWKQNKISPSDQSKRNKRNDINSCLKSDNVNSSFRSASYGVKNYESNEEERTIRIYNEQDPVMNNEYDERSRKVSPETNTAFDHEDIGAYESSTKRDVRHNNIPKAQNNISNISFSHDRFRRNSYSSAKKKKDLSRNSASKKGYSSSKNSLKNLYIVNSSKQSPTFRPNHQSTSSLKRSKRTKKSMKPPRKKNSNMIGKSKDGYPIYSRFALANMTLDYSNDSKIKYQCKRISKAEEEKTKQWLRRINFHSYIPDGTKDLLDDPVRNGILFCELLCFLENIKLFSICFSPKTMKDCRDNIDQAFAICEQIEHLKERIPQNFLANREMVLKGDHANIWGLLDCLRNLYPDILPREHLAYLENTLPYLPKELVALEASLLNWIHSCGALKSYKVPPTSLLEIEEDLKNGTLYCRLVQFIFNIKLPGVFADPKSESTKISNLRKALEVLKKEKSMSQKYTWSEREISKGSREHMIGLLEDMHILFDGYPPRQTGRKYFENGPHLGKVYNQMNRKPFYYHEEKNDTFDLDLESHPDQGEQKEIIKDFLGEARKKKILEKKQMNKTNDLLAGTEGSERNLRMNTSREEEKGINTERPHRKHEQVPSILINQKGQNLGSPVMKIKERNHNFKVSPIRNEREDMSTFIDNEIALSDEKTYHAHKNSHSHNNQMSSKHVSNLCSPESHTFLPNKRITEESMDYTEKSRSEELEELGDITKRAHQDYMDQKNKYNAFRKNPFSIDTTKTDIDPFKEFIDRHKNKLTSRGEKSIFQKMYSDY</sequence>
<feature type="region of interest" description="Disordered" evidence="2">
    <location>
        <begin position="546"/>
        <end position="619"/>
    </location>
</feature>
<feature type="region of interest" description="Disordered" evidence="2">
    <location>
        <begin position="1369"/>
        <end position="1388"/>
    </location>
</feature>
<evidence type="ECO:0000256" key="1">
    <source>
        <dbReference type="SAM" id="Coils"/>
    </source>
</evidence>
<evidence type="ECO:0000256" key="2">
    <source>
        <dbReference type="SAM" id="MobiDB-lite"/>
    </source>
</evidence>
<dbReference type="CDD" id="cd00014">
    <property type="entry name" value="CH_SF"/>
    <property type="match status" value="3"/>
</dbReference>
<dbReference type="InterPro" id="IPR001715">
    <property type="entry name" value="CH_dom"/>
</dbReference>
<feature type="coiled-coil region" evidence="1">
    <location>
        <begin position="188"/>
        <end position="222"/>
    </location>
</feature>
<feature type="region of interest" description="Disordered" evidence="2">
    <location>
        <begin position="852"/>
        <end position="938"/>
    </location>
</feature>
<feature type="region of interest" description="Disordered" evidence="2">
    <location>
        <begin position="950"/>
        <end position="991"/>
    </location>
</feature>
<feature type="compositionally biased region" description="Polar residues" evidence="2">
    <location>
        <begin position="895"/>
        <end position="906"/>
    </location>
</feature>
<comment type="caution">
    <text evidence="4">The sequence shown here is derived from an EMBL/GenBank/DDBJ whole genome shotgun (WGS) entry which is preliminary data.</text>
</comment>
<protein>
    <recommendedName>
        <fullName evidence="3">Calponin-homology (CH) domain-containing protein</fullName>
    </recommendedName>
</protein>
<gene>
    <name evidence="4" type="ORF">ECRASSUSDP1_LOCUS187</name>
</gene>
<evidence type="ECO:0000313" key="4">
    <source>
        <dbReference type="EMBL" id="CAI2358904.1"/>
    </source>
</evidence>
<evidence type="ECO:0000259" key="3">
    <source>
        <dbReference type="PROSITE" id="PS50021"/>
    </source>
</evidence>
<reference evidence="4" key="1">
    <citation type="submission" date="2023-07" db="EMBL/GenBank/DDBJ databases">
        <authorList>
            <consortium name="AG Swart"/>
            <person name="Singh M."/>
            <person name="Singh A."/>
            <person name="Seah K."/>
            <person name="Emmerich C."/>
        </authorList>
    </citation>
    <scope>NUCLEOTIDE SEQUENCE</scope>
    <source>
        <strain evidence="4">DP1</strain>
    </source>
</reference>
<feature type="domain" description="Calponin-homology (CH)" evidence="3">
    <location>
        <begin position="1025"/>
        <end position="1139"/>
    </location>
</feature>
<feature type="compositionally biased region" description="Polar residues" evidence="2">
    <location>
        <begin position="570"/>
        <end position="584"/>
    </location>
</feature>
<dbReference type="Pfam" id="PF00307">
    <property type="entry name" value="CH"/>
    <property type="match status" value="1"/>
</dbReference>
<feature type="compositionally biased region" description="Basic residues" evidence="2">
    <location>
        <begin position="585"/>
        <end position="594"/>
    </location>
</feature>
<evidence type="ECO:0000313" key="5">
    <source>
        <dbReference type="Proteomes" id="UP001295684"/>
    </source>
</evidence>
<feature type="compositionally biased region" description="Polar residues" evidence="2">
    <location>
        <begin position="950"/>
        <end position="962"/>
    </location>
</feature>
<name>A0AAD1X2X8_EUPCR</name>
<feature type="region of interest" description="Disordered" evidence="2">
    <location>
        <begin position="364"/>
        <end position="412"/>
    </location>
</feature>
<dbReference type="Gene3D" id="1.10.418.10">
    <property type="entry name" value="Calponin-like domain"/>
    <property type="match status" value="2"/>
</dbReference>
<dbReference type="EMBL" id="CAMPGE010000179">
    <property type="protein sequence ID" value="CAI2358904.1"/>
    <property type="molecule type" value="Genomic_DNA"/>
</dbReference>